<proteinExistence type="predicted"/>
<evidence type="ECO:0000256" key="1">
    <source>
        <dbReference type="SAM" id="MobiDB-lite"/>
    </source>
</evidence>
<dbReference type="Proteomes" id="UP001152795">
    <property type="component" value="Unassembled WGS sequence"/>
</dbReference>
<dbReference type="AlphaFoldDB" id="A0A6S7FVF0"/>
<feature type="region of interest" description="Disordered" evidence="1">
    <location>
        <begin position="951"/>
        <end position="978"/>
    </location>
</feature>
<dbReference type="Gene3D" id="2.40.70.10">
    <property type="entry name" value="Acid Proteases"/>
    <property type="match status" value="1"/>
</dbReference>
<dbReference type="InterPro" id="IPR008042">
    <property type="entry name" value="Retrotrans_Pao"/>
</dbReference>
<dbReference type="SUPFAM" id="SSF50630">
    <property type="entry name" value="Acid proteases"/>
    <property type="match status" value="1"/>
</dbReference>
<dbReference type="SMART" id="SM00343">
    <property type="entry name" value="ZnF_C2HC"/>
    <property type="match status" value="3"/>
</dbReference>
<dbReference type="Pfam" id="PF03564">
    <property type="entry name" value="DUF1759"/>
    <property type="match status" value="1"/>
</dbReference>
<evidence type="ECO:0000313" key="2">
    <source>
        <dbReference type="EMBL" id="CAB3978171.1"/>
    </source>
</evidence>
<dbReference type="PANTHER" id="PTHR47331:SF1">
    <property type="entry name" value="GAG-LIKE PROTEIN"/>
    <property type="match status" value="1"/>
</dbReference>
<dbReference type="Pfam" id="PF05380">
    <property type="entry name" value="Peptidase_A17"/>
    <property type="match status" value="1"/>
</dbReference>
<name>A0A6S7FVF0_PARCT</name>
<comment type="caution">
    <text evidence="2">The sequence shown here is derived from an EMBL/GenBank/DDBJ whole genome shotgun (WGS) entry which is preliminary data.</text>
</comment>
<dbReference type="CDD" id="cd00303">
    <property type="entry name" value="retropepsin_like"/>
    <property type="match status" value="1"/>
</dbReference>
<dbReference type="EMBL" id="CACRXK020000094">
    <property type="protein sequence ID" value="CAB3978171.1"/>
    <property type="molecule type" value="Genomic_DNA"/>
</dbReference>
<dbReference type="InterPro" id="IPR021109">
    <property type="entry name" value="Peptidase_aspartic_dom_sf"/>
</dbReference>
<dbReference type="GO" id="GO:0008270">
    <property type="term" value="F:zinc ion binding"/>
    <property type="evidence" value="ECO:0007669"/>
    <property type="project" value="InterPro"/>
</dbReference>
<reference evidence="2" key="1">
    <citation type="submission" date="2020-04" db="EMBL/GenBank/DDBJ databases">
        <authorList>
            <person name="Alioto T."/>
            <person name="Alioto T."/>
            <person name="Gomez Garrido J."/>
        </authorList>
    </citation>
    <scope>NUCLEOTIDE SEQUENCE</scope>
    <source>
        <strain evidence="2">A484AB</strain>
    </source>
</reference>
<dbReference type="InterPro" id="IPR001878">
    <property type="entry name" value="Znf_CCHC"/>
</dbReference>
<keyword evidence="3" id="KW-1185">Reference proteome</keyword>
<evidence type="ECO:0000313" key="3">
    <source>
        <dbReference type="Proteomes" id="UP001152795"/>
    </source>
</evidence>
<dbReference type="InterPro" id="IPR005312">
    <property type="entry name" value="DUF1759"/>
</dbReference>
<gene>
    <name evidence="2" type="ORF">PACLA_8A079046</name>
</gene>
<dbReference type="OrthoDB" id="8065581at2759"/>
<dbReference type="GO" id="GO:0003676">
    <property type="term" value="F:nucleic acid binding"/>
    <property type="evidence" value="ECO:0007669"/>
    <property type="project" value="InterPro"/>
</dbReference>
<feature type="compositionally biased region" description="Polar residues" evidence="1">
    <location>
        <begin position="964"/>
        <end position="978"/>
    </location>
</feature>
<organism evidence="2 3">
    <name type="scientific">Paramuricea clavata</name>
    <name type="common">Red gorgonian</name>
    <name type="synonym">Violescent sea-whip</name>
    <dbReference type="NCBI Taxonomy" id="317549"/>
    <lineage>
        <taxon>Eukaryota</taxon>
        <taxon>Metazoa</taxon>
        <taxon>Cnidaria</taxon>
        <taxon>Anthozoa</taxon>
        <taxon>Octocorallia</taxon>
        <taxon>Malacalcyonacea</taxon>
        <taxon>Plexauridae</taxon>
        <taxon>Paramuricea</taxon>
    </lineage>
</organism>
<dbReference type="PANTHER" id="PTHR47331">
    <property type="entry name" value="PHD-TYPE DOMAIN-CONTAINING PROTEIN"/>
    <property type="match status" value="1"/>
</dbReference>
<protein>
    <submittedName>
        <fullName evidence="2">Pol poly</fullName>
    </submittedName>
</protein>
<accession>A0A6S7FVF0</accession>
<sequence length="978" mass="112215">MEAKKLDTKLKQLKLTVDRTGTIVESNQQDAIERHCATIKSITNSINEMRVAVEEIKIQAETDITEITTWNTEIDNKLAESDKVVEELRTWLDQRRKEKDNVARDEQIQFETMLFKTRMEFETKLASAKVETLTINKEGNLQEGYNRAKSILKDRYGKESEIIKSYVKDIMDLPYIHGANPKKIRDFSERLNHCVQALQTMNRLSQVNGNVAMTLDKLPGIRGDLVRTDPDWERWTFVQLSEAVRQWVKRNPVDQSRTDRDKDRQIKSFHAKSRECVYCGDVTHKAGNCTKITSVTERKQILARKRLCFNCAIGTHRAAECSSKGSCQNCGKRHHTSICDTSKVEGKEQVMTTNQSSESVLPVIVIKVNGVKCRALIDTGSGSSYISAKLVEVVKAKPISTQTRQVEMLMSSKSVRMDIYELNTESVDGQYQMPVKFIKVNKPELLTVENPNYADLIRDNAHLSEVIIADKDTKSQLPVHVIFGSGEYARIKTETKPCVRKEGGQTTEQAQHTKEMASEILQDATFQLHKWNSNVPELEDKTTTQAEDEQTYAKQQLNVNQQDSKILGLKWNKQQDILSVVVPKEEVQPTKRGVLGKLARIYDPLGLIAPVTLEGKQIYREVCESQKAWDTPLNENLQQQTEARATKELLNVVNVKDDADEFDRLLERLNLRRACRVGVWIKRFIHNCRNNDKRSGPITTEEVIRERDWWIRRVQQRVQKEPHYPKQIQESAMNVEDKKQERSKAKMAVTVAARRLIGAYNRDCEYDILKDSMFELEKVFDDFCVINEEYELIVSDEKYAEHRVVNGEDIMTYRDNVKRCYEEARSVFVSVKTIIEQKARRQSAGPVKVALKNDICRIHELITVVDESFKLENVNMAALQLDKNDLQSILNIICDNMAKLGSIETQEQVNLIQEEVDAIIRAVYNCIRKINLFSHEQQAFVKSLHIENATFPSETNIPPEDTETINTMSPPEINTNTP</sequence>